<evidence type="ECO:0000313" key="2">
    <source>
        <dbReference type="Proteomes" id="UP000798662"/>
    </source>
</evidence>
<dbReference type="Proteomes" id="UP000798662">
    <property type="component" value="Chromosome 2"/>
</dbReference>
<sequence>MDGCAARAAVASLALPPASAAVSTDTPPGRTAGQRSVRTADDVSAILALCSVVLIIPTGLCLWWKPGWFVVASAVPSLVLGELLGVDAVMQAFDVDGSGRRTAIGAALYTIFAAASAAVGTLHEYGSKRCAKKRHVAIALGLTTAGGVASIWQLLVHLTESGDTSVPGPEHVCDAHGEICSVRFAVAVVLLWVSLASQVAIECCRKRLYAKPQVSWLIESGRVAGPHHPCECDHLL</sequence>
<proteinExistence type="predicted"/>
<evidence type="ECO:0000313" key="1">
    <source>
        <dbReference type="EMBL" id="KAK1864887.1"/>
    </source>
</evidence>
<organism evidence="1 2">
    <name type="scientific">Pyropia yezoensis</name>
    <name type="common">Susabi-nori</name>
    <name type="synonym">Porphyra yezoensis</name>
    <dbReference type="NCBI Taxonomy" id="2788"/>
    <lineage>
        <taxon>Eukaryota</taxon>
        <taxon>Rhodophyta</taxon>
        <taxon>Bangiophyceae</taxon>
        <taxon>Bangiales</taxon>
        <taxon>Bangiaceae</taxon>
        <taxon>Pyropia</taxon>
    </lineage>
</organism>
<gene>
    <name evidence="1" type="ORF">I4F81_007423</name>
</gene>
<keyword evidence="2" id="KW-1185">Reference proteome</keyword>
<accession>A0ACC3C400</accession>
<dbReference type="EMBL" id="CM020619">
    <property type="protein sequence ID" value="KAK1864887.1"/>
    <property type="molecule type" value="Genomic_DNA"/>
</dbReference>
<comment type="caution">
    <text evidence="1">The sequence shown here is derived from an EMBL/GenBank/DDBJ whole genome shotgun (WGS) entry which is preliminary data.</text>
</comment>
<protein>
    <submittedName>
        <fullName evidence="1">Uncharacterized protein</fullName>
    </submittedName>
</protein>
<name>A0ACC3C400_PYRYE</name>
<reference evidence="1" key="1">
    <citation type="submission" date="2019-11" db="EMBL/GenBank/DDBJ databases">
        <title>Nori genome reveals adaptations in red seaweeds to the harsh intertidal environment.</title>
        <authorList>
            <person name="Wang D."/>
            <person name="Mao Y."/>
        </authorList>
    </citation>
    <scope>NUCLEOTIDE SEQUENCE</scope>
    <source>
        <tissue evidence="1">Gametophyte</tissue>
    </source>
</reference>